<evidence type="ECO:0008006" key="3">
    <source>
        <dbReference type="Google" id="ProtNLM"/>
    </source>
</evidence>
<gene>
    <name evidence="1" type="ORF">J2S17_000699</name>
</gene>
<protein>
    <recommendedName>
        <fullName evidence="3">DUF2292 domain-containing protein</fullName>
    </recommendedName>
</protein>
<evidence type="ECO:0000313" key="1">
    <source>
        <dbReference type="EMBL" id="MDQ0268830.1"/>
    </source>
</evidence>
<dbReference type="Pfam" id="PF10055">
    <property type="entry name" value="DUF2292"/>
    <property type="match status" value="1"/>
</dbReference>
<dbReference type="Proteomes" id="UP001238088">
    <property type="component" value="Unassembled WGS sequence"/>
</dbReference>
<organism evidence="1 2">
    <name type="scientific">Cytobacillus purgationiresistens</name>
    <dbReference type="NCBI Taxonomy" id="863449"/>
    <lineage>
        <taxon>Bacteria</taxon>
        <taxon>Bacillati</taxon>
        <taxon>Bacillota</taxon>
        <taxon>Bacilli</taxon>
        <taxon>Bacillales</taxon>
        <taxon>Bacillaceae</taxon>
        <taxon>Cytobacillus</taxon>
    </lineage>
</organism>
<name>A0ABU0ACR2_9BACI</name>
<dbReference type="EMBL" id="JAUSUB010000002">
    <property type="protein sequence ID" value="MDQ0268830.1"/>
    <property type="molecule type" value="Genomic_DNA"/>
</dbReference>
<accession>A0ABU0ACR2</accession>
<comment type="caution">
    <text evidence="1">The sequence shown here is derived from an EMBL/GenBank/DDBJ whole genome shotgun (WGS) entry which is preliminary data.</text>
</comment>
<reference evidence="1 2" key="1">
    <citation type="submission" date="2023-07" db="EMBL/GenBank/DDBJ databases">
        <title>Genomic Encyclopedia of Type Strains, Phase IV (KMG-IV): sequencing the most valuable type-strain genomes for metagenomic binning, comparative biology and taxonomic classification.</title>
        <authorList>
            <person name="Goeker M."/>
        </authorList>
    </citation>
    <scope>NUCLEOTIDE SEQUENCE [LARGE SCALE GENOMIC DNA]</scope>
    <source>
        <strain evidence="1 2">DSM 23494</strain>
    </source>
</reference>
<dbReference type="RefSeq" id="WP_307471909.1">
    <property type="nucleotide sequence ID" value="NZ_JAUSUB010000002.1"/>
</dbReference>
<proteinExistence type="predicted"/>
<dbReference type="InterPro" id="IPR018743">
    <property type="entry name" value="DUF2292"/>
</dbReference>
<keyword evidence="2" id="KW-1185">Reference proteome</keyword>
<sequence>MDKYIDQEKIITIVSTLKQLEYGCVTVTVHEGEITQIDITEKKRFALKKKVLSKSK</sequence>
<evidence type="ECO:0000313" key="2">
    <source>
        <dbReference type="Proteomes" id="UP001238088"/>
    </source>
</evidence>